<dbReference type="Proteomes" id="UP000199580">
    <property type="component" value="Unassembled WGS sequence"/>
</dbReference>
<evidence type="ECO:0000313" key="2">
    <source>
        <dbReference type="Proteomes" id="UP000199580"/>
    </source>
</evidence>
<keyword evidence="2" id="KW-1185">Reference proteome</keyword>
<accession>A0A1G8VL77</accession>
<dbReference type="AlphaFoldDB" id="A0A1G8VL77"/>
<proteinExistence type="predicted"/>
<dbReference type="EMBL" id="FNEZ01000002">
    <property type="protein sequence ID" value="SDJ66733.1"/>
    <property type="molecule type" value="Genomic_DNA"/>
</dbReference>
<name>A0A1G8VL77_9FLAO</name>
<gene>
    <name evidence="1" type="ORF">SAMN04487935_1417</name>
</gene>
<organism evidence="1 2">
    <name type="scientific">Flavobacterium noncentrifugens</name>
    <dbReference type="NCBI Taxonomy" id="1128970"/>
    <lineage>
        <taxon>Bacteria</taxon>
        <taxon>Pseudomonadati</taxon>
        <taxon>Bacteroidota</taxon>
        <taxon>Flavobacteriia</taxon>
        <taxon>Flavobacteriales</taxon>
        <taxon>Flavobacteriaceae</taxon>
        <taxon>Flavobacterium</taxon>
    </lineage>
</organism>
<sequence length="70" mass="7669">MKTAALAPIKPVSSQRSGEIKAKAGLKLHIKKIRSEQAKQIAAENQSFLGIHFTSSACRSEDNFRASTKR</sequence>
<protein>
    <submittedName>
        <fullName evidence="1">Uncharacterized protein</fullName>
    </submittedName>
</protein>
<evidence type="ECO:0000313" key="1">
    <source>
        <dbReference type="EMBL" id="SDJ66733.1"/>
    </source>
</evidence>
<reference evidence="1 2" key="1">
    <citation type="submission" date="2016-10" db="EMBL/GenBank/DDBJ databases">
        <authorList>
            <person name="de Groot N.N."/>
        </authorList>
    </citation>
    <scope>NUCLEOTIDE SEQUENCE [LARGE SCALE GENOMIC DNA]</scope>
    <source>
        <strain evidence="1 2">CGMCC 1.10076</strain>
    </source>
</reference>